<name>A0A5M9JIB4_MONFR</name>
<dbReference type="AlphaFoldDB" id="A0A5M9JIB4"/>
<dbReference type="Proteomes" id="UP000322873">
    <property type="component" value="Unassembled WGS sequence"/>
</dbReference>
<sequence length="97" mass="10755">MTVGLMVKYEGLDLWIIESLNRPLGLIYIVIIIIIIIIIITASIHCPASPYFERGLAISKPCLQVCVSLGRIDDPETSYKSFLSHTQQAHGSLVEIT</sequence>
<comment type="caution">
    <text evidence="2">The sequence shown here is derived from an EMBL/GenBank/DDBJ whole genome shotgun (WGS) entry which is preliminary data.</text>
</comment>
<keyword evidence="3" id="KW-1185">Reference proteome</keyword>
<keyword evidence="1" id="KW-0472">Membrane</keyword>
<reference evidence="2 3" key="1">
    <citation type="submission" date="2019-06" db="EMBL/GenBank/DDBJ databases">
        <title>Genome Sequence of the Brown Rot Fungal Pathogen Monilinia fructicola.</title>
        <authorList>
            <person name="De Miccolis Angelini R.M."/>
            <person name="Landi L."/>
            <person name="Abate D."/>
            <person name="Pollastro S."/>
            <person name="Romanazzi G."/>
            <person name="Faretra F."/>
        </authorList>
    </citation>
    <scope>NUCLEOTIDE SEQUENCE [LARGE SCALE GENOMIC DNA]</scope>
    <source>
        <strain evidence="2 3">Mfrc123</strain>
    </source>
</reference>
<evidence type="ECO:0000256" key="1">
    <source>
        <dbReference type="SAM" id="Phobius"/>
    </source>
</evidence>
<protein>
    <submittedName>
        <fullName evidence="2">Uncharacterized protein</fullName>
    </submittedName>
</protein>
<evidence type="ECO:0000313" key="2">
    <source>
        <dbReference type="EMBL" id="KAA8567466.1"/>
    </source>
</evidence>
<gene>
    <name evidence="2" type="ORF">EYC84_010480</name>
</gene>
<keyword evidence="1" id="KW-1133">Transmembrane helix</keyword>
<dbReference type="EMBL" id="VICG01000011">
    <property type="protein sequence ID" value="KAA8567466.1"/>
    <property type="molecule type" value="Genomic_DNA"/>
</dbReference>
<proteinExistence type="predicted"/>
<evidence type="ECO:0000313" key="3">
    <source>
        <dbReference type="Proteomes" id="UP000322873"/>
    </source>
</evidence>
<feature type="transmembrane region" description="Helical" evidence="1">
    <location>
        <begin position="25"/>
        <end position="44"/>
    </location>
</feature>
<organism evidence="2 3">
    <name type="scientific">Monilinia fructicola</name>
    <name type="common">Brown rot fungus</name>
    <name type="synonym">Ciboria fructicola</name>
    <dbReference type="NCBI Taxonomy" id="38448"/>
    <lineage>
        <taxon>Eukaryota</taxon>
        <taxon>Fungi</taxon>
        <taxon>Dikarya</taxon>
        <taxon>Ascomycota</taxon>
        <taxon>Pezizomycotina</taxon>
        <taxon>Leotiomycetes</taxon>
        <taxon>Helotiales</taxon>
        <taxon>Sclerotiniaceae</taxon>
        <taxon>Monilinia</taxon>
    </lineage>
</organism>
<keyword evidence="1" id="KW-0812">Transmembrane</keyword>
<accession>A0A5M9JIB4</accession>